<evidence type="ECO:0000256" key="1">
    <source>
        <dbReference type="ARBA" id="ARBA00004377"/>
    </source>
</evidence>
<dbReference type="Proteomes" id="UP001317963">
    <property type="component" value="Chromosome"/>
</dbReference>
<accession>A0ABY6Q6W2</accession>
<evidence type="ECO:0000256" key="5">
    <source>
        <dbReference type="ARBA" id="ARBA00022519"/>
    </source>
</evidence>
<dbReference type="PIRSF" id="PIRSF006291">
    <property type="entry name" value="GspM"/>
    <property type="match status" value="1"/>
</dbReference>
<feature type="transmembrane region" description="Helical" evidence="11">
    <location>
        <begin position="14"/>
        <end position="34"/>
    </location>
</feature>
<evidence type="ECO:0000256" key="3">
    <source>
        <dbReference type="ARBA" id="ARBA00022448"/>
    </source>
</evidence>
<evidence type="ECO:0000256" key="8">
    <source>
        <dbReference type="ARBA" id="ARBA00022989"/>
    </source>
</evidence>
<evidence type="ECO:0000256" key="6">
    <source>
        <dbReference type="ARBA" id="ARBA00022692"/>
    </source>
</evidence>
<organism evidence="12 13">
    <name type="scientific">Candidatus Paraluminiphilus aquimaris</name>
    <dbReference type="NCBI Taxonomy" id="2518994"/>
    <lineage>
        <taxon>Bacteria</taxon>
        <taxon>Pseudomonadati</taxon>
        <taxon>Pseudomonadota</taxon>
        <taxon>Gammaproteobacteria</taxon>
        <taxon>Cellvibrionales</taxon>
        <taxon>Halieaceae</taxon>
        <taxon>Candidatus Paraluminiphilus</taxon>
    </lineage>
</organism>
<dbReference type="InterPro" id="IPR023229">
    <property type="entry name" value="T2SS_M_periplasmic_sf"/>
</dbReference>
<dbReference type="SUPFAM" id="SSF103054">
    <property type="entry name" value="General secretion pathway protein M, EpsM"/>
    <property type="match status" value="1"/>
</dbReference>
<dbReference type="RefSeq" id="WP_279243169.1">
    <property type="nucleotide sequence ID" value="NZ_CP036501.1"/>
</dbReference>
<sequence>MREWFNAQTPRDQIALIALAAAVVIYSVVAFALVPASEARSQMMANNKAATAQLARVEAKVSQLVDLRANGESGQNQNLSSTLSAAAQNAGLTVKRLQPNSRGEVQVRFESVEFDALLQWLQTIEGNEGLRIIDASVSDAGRSGGVNATLRVREQ</sequence>
<evidence type="ECO:0000256" key="7">
    <source>
        <dbReference type="ARBA" id="ARBA00022927"/>
    </source>
</evidence>
<evidence type="ECO:0000256" key="11">
    <source>
        <dbReference type="SAM" id="Phobius"/>
    </source>
</evidence>
<dbReference type="EMBL" id="CP036501">
    <property type="protein sequence ID" value="UZP74354.1"/>
    <property type="molecule type" value="Genomic_DNA"/>
</dbReference>
<keyword evidence="7" id="KW-0653">Protein transport</keyword>
<dbReference type="Gene3D" id="3.30.1360.100">
    <property type="entry name" value="General secretion pathway protein M, EpsM"/>
    <property type="match status" value="1"/>
</dbReference>
<dbReference type="InterPro" id="IPR007690">
    <property type="entry name" value="T2SS_GspM"/>
</dbReference>
<keyword evidence="9 11" id="KW-0472">Membrane</keyword>
<evidence type="ECO:0000256" key="9">
    <source>
        <dbReference type="ARBA" id="ARBA00023136"/>
    </source>
</evidence>
<comment type="subcellular location">
    <subcellularLocation>
        <location evidence="1">Cell inner membrane</location>
        <topology evidence="1">Single-pass membrane protein</topology>
    </subcellularLocation>
</comment>
<evidence type="ECO:0000313" key="13">
    <source>
        <dbReference type="Proteomes" id="UP001317963"/>
    </source>
</evidence>
<keyword evidence="5" id="KW-0997">Cell inner membrane</keyword>
<dbReference type="Pfam" id="PF04612">
    <property type="entry name" value="T2SSM"/>
    <property type="match status" value="1"/>
</dbReference>
<name>A0ABY6Q6W2_9GAMM</name>
<keyword evidence="4" id="KW-1003">Cell membrane</keyword>
<evidence type="ECO:0000256" key="2">
    <source>
        <dbReference type="ARBA" id="ARBA00010637"/>
    </source>
</evidence>
<protein>
    <submittedName>
        <fullName evidence="12">Type II secretory protein PulM</fullName>
    </submittedName>
</protein>
<evidence type="ECO:0000313" key="12">
    <source>
        <dbReference type="EMBL" id="UZP74354.1"/>
    </source>
</evidence>
<proteinExistence type="inferred from homology"/>
<evidence type="ECO:0000256" key="4">
    <source>
        <dbReference type="ARBA" id="ARBA00022475"/>
    </source>
</evidence>
<gene>
    <name evidence="12" type="ORF">E0F26_06185</name>
</gene>
<feature type="coiled-coil region" evidence="10">
    <location>
        <begin position="40"/>
        <end position="67"/>
    </location>
</feature>
<keyword evidence="8 11" id="KW-1133">Transmembrane helix</keyword>
<comment type="similarity">
    <text evidence="2">Belongs to the GSP M family.</text>
</comment>
<keyword evidence="3" id="KW-0813">Transport</keyword>
<evidence type="ECO:0000256" key="10">
    <source>
        <dbReference type="SAM" id="Coils"/>
    </source>
</evidence>
<keyword evidence="10" id="KW-0175">Coiled coil</keyword>
<keyword evidence="6 11" id="KW-0812">Transmembrane</keyword>
<reference evidence="12 13" key="1">
    <citation type="submission" date="2019-02" db="EMBL/GenBank/DDBJ databases">
        <title>Halieaceae_genomes.</title>
        <authorList>
            <person name="Li S.-H."/>
        </authorList>
    </citation>
    <scope>NUCLEOTIDE SEQUENCE [LARGE SCALE GENOMIC DNA]</scope>
    <source>
        <strain evidence="12 13">JH123</strain>
    </source>
</reference>
<keyword evidence="13" id="KW-1185">Reference proteome</keyword>